<name>A0A0E9TYK1_ANGAN</name>
<protein>
    <submittedName>
        <fullName evidence="1">Uncharacterized protein</fullName>
    </submittedName>
</protein>
<organism evidence="1">
    <name type="scientific">Anguilla anguilla</name>
    <name type="common">European freshwater eel</name>
    <name type="synonym">Muraena anguilla</name>
    <dbReference type="NCBI Taxonomy" id="7936"/>
    <lineage>
        <taxon>Eukaryota</taxon>
        <taxon>Metazoa</taxon>
        <taxon>Chordata</taxon>
        <taxon>Craniata</taxon>
        <taxon>Vertebrata</taxon>
        <taxon>Euteleostomi</taxon>
        <taxon>Actinopterygii</taxon>
        <taxon>Neopterygii</taxon>
        <taxon>Teleostei</taxon>
        <taxon>Anguilliformes</taxon>
        <taxon>Anguillidae</taxon>
        <taxon>Anguilla</taxon>
    </lineage>
</organism>
<dbReference type="EMBL" id="GBXM01050557">
    <property type="protein sequence ID" value="JAH58020.1"/>
    <property type="molecule type" value="Transcribed_RNA"/>
</dbReference>
<dbReference type="AlphaFoldDB" id="A0A0E9TYK1"/>
<sequence>MFGKRSSIVGSWASWASVFAASTKNSTAMATGSFIFAV</sequence>
<accession>A0A0E9TYK1</accession>
<reference evidence="1" key="1">
    <citation type="submission" date="2014-11" db="EMBL/GenBank/DDBJ databases">
        <authorList>
            <person name="Amaro Gonzalez C."/>
        </authorList>
    </citation>
    <scope>NUCLEOTIDE SEQUENCE</scope>
</reference>
<proteinExistence type="predicted"/>
<reference evidence="1" key="2">
    <citation type="journal article" date="2015" name="Fish Shellfish Immunol.">
        <title>Early steps in the European eel (Anguilla anguilla)-Vibrio vulnificus interaction in the gills: Role of the RtxA13 toxin.</title>
        <authorList>
            <person name="Callol A."/>
            <person name="Pajuelo D."/>
            <person name="Ebbesson L."/>
            <person name="Teles M."/>
            <person name="MacKenzie S."/>
            <person name="Amaro C."/>
        </authorList>
    </citation>
    <scope>NUCLEOTIDE SEQUENCE</scope>
</reference>
<evidence type="ECO:0000313" key="1">
    <source>
        <dbReference type="EMBL" id="JAH58020.1"/>
    </source>
</evidence>